<name>A0ABZ2BTK2_9RHOB</name>
<accession>A0ABZ2BTK2</accession>
<evidence type="ECO:0008006" key="3">
    <source>
        <dbReference type="Google" id="ProtNLM"/>
    </source>
</evidence>
<proteinExistence type="predicted"/>
<reference evidence="2" key="1">
    <citation type="submission" date="2024-01" db="EMBL/GenBank/DDBJ databases">
        <title>Roseobacter fucihabitans sp. nov., isolated from the brown alga Fucus spiralis.</title>
        <authorList>
            <person name="Hahnke S."/>
            <person name="Berger M."/>
            <person name="Schlingloff A."/>
            <person name="Athale I."/>
            <person name="Neumann-Schaal M."/>
            <person name="Adenaya A."/>
            <person name="Poehlein A."/>
            <person name="Daniel R."/>
            <person name="Pertersen J."/>
            <person name="Brinkhoff T."/>
        </authorList>
    </citation>
    <scope>NUCLEOTIDE SEQUENCE [LARGE SCALE GENOMIC DNA]</scope>
    <source>
        <strain evidence="2">B14</strain>
    </source>
</reference>
<protein>
    <recommendedName>
        <fullName evidence="3">Ribbon-helix-helix protein CopG domain-containing protein</fullName>
    </recommendedName>
</protein>
<keyword evidence="2" id="KW-1185">Reference proteome</keyword>
<dbReference type="Proteomes" id="UP001318682">
    <property type="component" value="Chromosome"/>
</dbReference>
<evidence type="ECO:0000313" key="2">
    <source>
        <dbReference type="Proteomes" id="UP001318682"/>
    </source>
</evidence>
<sequence>MPSQRKEKPHPDEVHLQVTVPRRVKHALDVKAAETGRTKRTIVLDALRKAGFDVTDEEVAGRRRGRE</sequence>
<organism evidence="1 2">
    <name type="scientific">Roseobacter fucihabitans</name>
    <dbReference type="NCBI Taxonomy" id="1537242"/>
    <lineage>
        <taxon>Bacteria</taxon>
        <taxon>Pseudomonadati</taxon>
        <taxon>Pseudomonadota</taxon>
        <taxon>Alphaproteobacteria</taxon>
        <taxon>Rhodobacterales</taxon>
        <taxon>Roseobacteraceae</taxon>
        <taxon>Roseobacter</taxon>
    </lineage>
</organism>
<evidence type="ECO:0000313" key="1">
    <source>
        <dbReference type="EMBL" id="WVX49354.1"/>
    </source>
</evidence>
<gene>
    <name evidence="1" type="ORF">ROLI_024460</name>
</gene>
<dbReference type="EMBL" id="CP143423">
    <property type="protein sequence ID" value="WVX49354.1"/>
    <property type="molecule type" value="Genomic_DNA"/>
</dbReference>